<dbReference type="PROSITE" id="PS51257">
    <property type="entry name" value="PROKAR_LIPOPROTEIN"/>
    <property type="match status" value="1"/>
</dbReference>
<evidence type="ECO:0000313" key="2">
    <source>
        <dbReference type="EMBL" id="QCD34723.1"/>
    </source>
</evidence>
<dbReference type="AlphaFoldDB" id="A0A4P7VBD6"/>
<dbReference type="EMBL" id="CP039393">
    <property type="protein sequence ID" value="QCD34723.1"/>
    <property type="molecule type" value="Genomic_DNA"/>
</dbReference>
<keyword evidence="3" id="KW-1185">Reference proteome</keyword>
<organism evidence="2 3">
    <name type="scientific">Muribaculum gordoncarteri</name>
    <dbReference type="NCBI Taxonomy" id="2530390"/>
    <lineage>
        <taxon>Bacteria</taxon>
        <taxon>Pseudomonadati</taxon>
        <taxon>Bacteroidota</taxon>
        <taxon>Bacteroidia</taxon>
        <taxon>Bacteroidales</taxon>
        <taxon>Muribaculaceae</taxon>
        <taxon>Muribaculum</taxon>
    </lineage>
</organism>
<dbReference type="InterPro" id="IPR027828">
    <property type="entry name" value="DUF4465"/>
</dbReference>
<feature type="signal peptide" evidence="1">
    <location>
        <begin position="1"/>
        <end position="18"/>
    </location>
</feature>
<dbReference type="KEGG" id="mgod:E7746_01950"/>
<dbReference type="Proteomes" id="UP000297031">
    <property type="component" value="Chromosome"/>
</dbReference>
<protein>
    <submittedName>
        <fullName evidence="2">DUF4465 domain-containing protein</fullName>
    </submittedName>
</protein>
<reference evidence="2 3" key="1">
    <citation type="submission" date="2019-02" db="EMBL/GenBank/DDBJ databases">
        <title>Isolation and identification of novel species under the genus Muribaculum.</title>
        <authorList>
            <person name="Miyake S."/>
            <person name="Ding Y."/>
            <person name="Low A."/>
            <person name="Soh M."/>
            <person name="Seedorf H."/>
        </authorList>
    </citation>
    <scope>NUCLEOTIDE SEQUENCE [LARGE SCALE GENOMIC DNA]</scope>
    <source>
        <strain evidence="2 3">TLL-A4</strain>
    </source>
</reference>
<evidence type="ECO:0000256" key="1">
    <source>
        <dbReference type="SAM" id="SignalP"/>
    </source>
</evidence>
<name>A0A4P7VBD6_9BACT</name>
<gene>
    <name evidence="2" type="ORF">E7746_01950</name>
</gene>
<sequence>MKKLLRFAAYGFALVVAATITGCSNEDALVDNFDVADGKPLSRSASSQVIIDFENLMSFEDVDVLAGPTSYGRNYYSDYSGTQITGIMNLDGSFTSMENEGSWPTGNPIAPSYMFGGIAVSDWAMTSNPSSNPNPGKPFTDKWWMSEYNQMSVYNTARTATGNRGGAGANGSNNFGVVYGFDDSYGYAKEASFEISSMTLKSLKICNTAYTYGVIQNGNTWIGENGVEVTAKSLKDSKGYFNLIIKCFDASGNIVKRIETPLADYRNGKNICVTTWTTITVNAANVAKVQFGFWGSDIHEGGPTTPCYVAIDDIVLE</sequence>
<keyword evidence="1" id="KW-0732">Signal</keyword>
<proteinExistence type="predicted"/>
<evidence type="ECO:0000313" key="3">
    <source>
        <dbReference type="Proteomes" id="UP000297031"/>
    </source>
</evidence>
<dbReference type="OrthoDB" id="975232at2"/>
<feature type="chain" id="PRO_5020738187" evidence="1">
    <location>
        <begin position="19"/>
        <end position="317"/>
    </location>
</feature>
<accession>A0A4P7VBD6</accession>
<dbReference type="Gene3D" id="2.60.120.1350">
    <property type="entry name" value="Protein of unknown function DUF4465"/>
    <property type="match status" value="1"/>
</dbReference>
<dbReference type="Pfam" id="PF14717">
    <property type="entry name" value="DUF4465"/>
    <property type="match status" value="1"/>
</dbReference>
<dbReference type="RefSeq" id="WP_136409680.1">
    <property type="nucleotide sequence ID" value="NZ_CP039393.1"/>
</dbReference>